<reference evidence="2 3" key="1">
    <citation type="submission" date="2019-03" db="EMBL/GenBank/DDBJ databases">
        <title>Genomic Encyclopedia of Type Strains, Phase IV (KMG-IV): sequencing the most valuable type-strain genomes for metagenomic binning, comparative biology and taxonomic classification.</title>
        <authorList>
            <person name="Goeker M."/>
        </authorList>
    </citation>
    <scope>NUCLEOTIDE SEQUENCE [LARGE SCALE GENOMIC DNA]</scope>
    <source>
        <strain evidence="2 3">DSM 15264</strain>
    </source>
</reference>
<dbReference type="EMBL" id="SLXF01000008">
    <property type="protein sequence ID" value="TCP05783.1"/>
    <property type="molecule type" value="Genomic_DNA"/>
</dbReference>
<feature type="signal peptide" evidence="1">
    <location>
        <begin position="1"/>
        <end position="24"/>
    </location>
</feature>
<evidence type="ECO:0000313" key="3">
    <source>
        <dbReference type="Proteomes" id="UP000294772"/>
    </source>
</evidence>
<evidence type="ECO:0008006" key="4">
    <source>
        <dbReference type="Google" id="ProtNLM"/>
    </source>
</evidence>
<proteinExistence type="predicted"/>
<evidence type="ECO:0000256" key="1">
    <source>
        <dbReference type="SAM" id="SignalP"/>
    </source>
</evidence>
<organism evidence="2 3">
    <name type="scientific">Caldimonas thermodepolymerans</name>
    <dbReference type="NCBI Taxonomy" id="215580"/>
    <lineage>
        <taxon>Bacteria</taxon>
        <taxon>Pseudomonadati</taxon>
        <taxon>Pseudomonadota</taxon>
        <taxon>Betaproteobacteria</taxon>
        <taxon>Burkholderiales</taxon>
        <taxon>Sphaerotilaceae</taxon>
        <taxon>Caldimonas</taxon>
    </lineage>
</organism>
<dbReference type="AlphaFoldDB" id="A0AA46DBQ6"/>
<evidence type="ECO:0000313" key="2">
    <source>
        <dbReference type="EMBL" id="TCP05783.1"/>
    </source>
</evidence>
<sequence>MPVRTVLSPALAAAALAFSTASHAGEVYGNIGLPGLMIGYAHAVNDRLTLRADVASIGSISADGREEGIEYDGKARLNRAGLFADWFVFGSGGFRLTGGITINDMRINLRAQGSGQTVHIGDTDYVLSADDRLDVRVKFPTVTPYIGIGWGHQPQGTGWGFVADLGASIGKAKVRGKATGPTLNNPAAQEDFRKELDELRDGVGKVRFVPQLSIGVSYRF</sequence>
<dbReference type="Proteomes" id="UP000294772">
    <property type="component" value="Unassembled WGS sequence"/>
</dbReference>
<gene>
    <name evidence="2" type="ORF">EV676_10816</name>
</gene>
<comment type="caution">
    <text evidence="2">The sequence shown here is derived from an EMBL/GenBank/DDBJ whole genome shotgun (WGS) entry which is preliminary data.</text>
</comment>
<dbReference type="Gene3D" id="2.40.160.170">
    <property type="match status" value="1"/>
</dbReference>
<accession>A0AA46DBQ6</accession>
<keyword evidence="1" id="KW-0732">Signal</keyword>
<name>A0AA46DBQ6_9BURK</name>
<dbReference type="RefSeq" id="WP_243654609.1">
    <property type="nucleotide sequence ID" value="NZ_CP110416.1"/>
</dbReference>
<feature type="chain" id="PRO_5041458516" description="Outer membrane protein beta-barrel domain-containing protein" evidence="1">
    <location>
        <begin position="25"/>
        <end position="220"/>
    </location>
</feature>
<protein>
    <recommendedName>
        <fullName evidence="4">Outer membrane protein beta-barrel domain-containing protein</fullName>
    </recommendedName>
</protein>